<dbReference type="OrthoDB" id="7173315at2"/>
<organism evidence="2 3">
    <name type="scientific">Phaeocystidibacter luteus</name>
    <dbReference type="NCBI Taxonomy" id="911197"/>
    <lineage>
        <taxon>Bacteria</taxon>
        <taxon>Pseudomonadati</taxon>
        <taxon>Bacteroidota</taxon>
        <taxon>Flavobacteriia</taxon>
        <taxon>Flavobacteriales</taxon>
        <taxon>Phaeocystidibacteraceae</taxon>
        <taxon>Phaeocystidibacter</taxon>
    </lineage>
</organism>
<protein>
    <submittedName>
        <fullName evidence="2">Type II toxin-antitoxin system RelE/ParE family toxin</fullName>
    </submittedName>
</protein>
<dbReference type="Proteomes" id="UP000468650">
    <property type="component" value="Unassembled WGS sequence"/>
</dbReference>
<reference evidence="2 3" key="1">
    <citation type="submission" date="2019-09" db="EMBL/GenBank/DDBJ databases">
        <title>Genomes of family Cryomorphaceae.</title>
        <authorList>
            <person name="Bowman J.P."/>
        </authorList>
    </citation>
    <scope>NUCLEOTIDE SEQUENCE [LARGE SCALE GENOMIC DNA]</scope>
    <source>
        <strain evidence="2 3">LMG 25704</strain>
    </source>
</reference>
<dbReference type="InterPro" id="IPR035093">
    <property type="entry name" value="RelE/ParE_toxin_dom_sf"/>
</dbReference>
<comment type="caution">
    <text evidence="2">The sequence shown here is derived from an EMBL/GenBank/DDBJ whole genome shotgun (WGS) entry which is preliminary data.</text>
</comment>
<evidence type="ECO:0000313" key="2">
    <source>
        <dbReference type="EMBL" id="KAB2807365.1"/>
    </source>
</evidence>
<dbReference type="EMBL" id="WBVO01000011">
    <property type="protein sequence ID" value="KAB2807365.1"/>
    <property type="molecule type" value="Genomic_DNA"/>
</dbReference>
<dbReference type="InterPro" id="IPR007712">
    <property type="entry name" value="RelE/ParE_toxin"/>
</dbReference>
<dbReference type="Pfam" id="PF05016">
    <property type="entry name" value="ParE_toxin"/>
    <property type="match status" value="1"/>
</dbReference>
<evidence type="ECO:0000256" key="1">
    <source>
        <dbReference type="ARBA" id="ARBA00022649"/>
    </source>
</evidence>
<name>A0A6N6RFP6_9FLAO</name>
<dbReference type="Gene3D" id="3.30.2310.20">
    <property type="entry name" value="RelE-like"/>
    <property type="match status" value="1"/>
</dbReference>
<keyword evidence="1" id="KW-1277">Toxin-antitoxin system</keyword>
<keyword evidence="3" id="KW-1185">Reference proteome</keyword>
<proteinExistence type="predicted"/>
<dbReference type="AlphaFoldDB" id="A0A6N6RFP6"/>
<dbReference type="RefSeq" id="WP_151668172.1">
    <property type="nucleotide sequence ID" value="NZ_WBVO01000011.1"/>
</dbReference>
<accession>A0A6N6RFP6</accession>
<evidence type="ECO:0000313" key="3">
    <source>
        <dbReference type="Proteomes" id="UP000468650"/>
    </source>
</evidence>
<sequence>MKIKFSRLAHLDLDDIFLYTTSKWSLRLAENYIDEVLTCVDQLLHYPQSGVRLDGMLAEFRKVKVRMHFIYYKINRRRQEIIIVRILHQSRDIVTSADLR</sequence>
<gene>
    <name evidence="2" type="ORF">F8C67_12375</name>
</gene>